<organism evidence="1 2">
    <name type="scientific">Bacteroides clarus YIT 12056</name>
    <dbReference type="NCBI Taxonomy" id="762984"/>
    <lineage>
        <taxon>Bacteria</taxon>
        <taxon>Pseudomonadati</taxon>
        <taxon>Bacteroidota</taxon>
        <taxon>Bacteroidia</taxon>
        <taxon>Bacteroidales</taxon>
        <taxon>Bacteroidaceae</taxon>
        <taxon>Bacteroides</taxon>
    </lineage>
</organism>
<comment type="caution">
    <text evidence="1">The sequence shown here is derived from an EMBL/GenBank/DDBJ whole genome shotgun (WGS) entry which is preliminary data.</text>
</comment>
<reference evidence="1 2" key="1">
    <citation type="submission" date="2011-02" db="EMBL/GenBank/DDBJ databases">
        <authorList>
            <person name="Weinstock G."/>
            <person name="Sodergren E."/>
            <person name="Clifton S."/>
            <person name="Fulton L."/>
            <person name="Fulton B."/>
            <person name="Courtney L."/>
            <person name="Fronick C."/>
            <person name="Harrison M."/>
            <person name="Strong C."/>
            <person name="Farmer C."/>
            <person name="Delahaunty K."/>
            <person name="Markovic C."/>
            <person name="Hall O."/>
            <person name="Minx P."/>
            <person name="Tomlinson C."/>
            <person name="Mitreva M."/>
            <person name="Hou S."/>
            <person name="Chen J."/>
            <person name="Wollam A."/>
            <person name="Pepin K.H."/>
            <person name="Johnson M."/>
            <person name="Bhonagiri V."/>
            <person name="Zhang X."/>
            <person name="Suruliraj S."/>
            <person name="Warren W."/>
            <person name="Chinwalla A."/>
            <person name="Mardis E.R."/>
            <person name="Wilson R.K."/>
        </authorList>
    </citation>
    <scope>NUCLEOTIDE SEQUENCE [LARGE SCALE GENOMIC DNA]</scope>
    <source>
        <strain evidence="1 2">YIT 12056</strain>
    </source>
</reference>
<keyword evidence="2" id="KW-1185">Reference proteome</keyword>
<proteinExistence type="predicted"/>
<evidence type="ECO:0000313" key="1">
    <source>
        <dbReference type="EMBL" id="EGF53348.1"/>
    </source>
</evidence>
<evidence type="ECO:0000313" key="2">
    <source>
        <dbReference type="Proteomes" id="UP000010321"/>
    </source>
</evidence>
<sequence length="39" mass="4794">MSYFNQRIELRNNIVHFKTEKYFFSADIRSETVIFAQIH</sequence>
<dbReference type="EMBL" id="AFBM01000008">
    <property type="protein sequence ID" value="EGF53348.1"/>
    <property type="molecule type" value="Genomic_DNA"/>
</dbReference>
<name>A0ABP2KWR3_9BACE</name>
<gene>
    <name evidence="1" type="ORF">HMPREF9445_00864</name>
</gene>
<accession>A0ABP2KWR3</accession>
<protein>
    <submittedName>
        <fullName evidence="1">Uncharacterized protein</fullName>
    </submittedName>
</protein>
<dbReference type="Proteomes" id="UP000010321">
    <property type="component" value="Unassembled WGS sequence"/>
</dbReference>